<feature type="domain" description="RING-type" evidence="6">
    <location>
        <begin position="18"/>
        <end position="67"/>
    </location>
</feature>
<evidence type="ECO:0000256" key="1">
    <source>
        <dbReference type="ARBA" id="ARBA00022723"/>
    </source>
</evidence>
<evidence type="ECO:0000313" key="8">
    <source>
        <dbReference type="Proteomes" id="UP000694844"/>
    </source>
</evidence>
<dbReference type="PANTHER" id="PTHR25462">
    <property type="entry name" value="BONUS, ISOFORM C-RELATED"/>
    <property type="match status" value="1"/>
</dbReference>
<dbReference type="Pfam" id="PF13445">
    <property type="entry name" value="zf-RING_UBOX"/>
    <property type="match status" value="1"/>
</dbReference>
<dbReference type="InterPro" id="IPR013083">
    <property type="entry name" value="Znf_RING/FYVE/PHD"/>
</dbReference>
<dbReference type="SUPFAM" id="SSF57903">
    <property type="entry name" value="FYVE/PHD zinc finger"/>
    <property type="match status" value="1"/>
</dbReference>
<dbReference type="CDD" id="cd19757">
    <property type="entry name" value="Bbox1"/>
    <property type="match status" value="1"/>
</dbReference>
<dbReference type="InterPro" id="IPR047153">
    <property type="entry name" value="TRIM45/56/19-like"/>
</dbReference>
<keyword evidence="3" id="KW-0862">Zinc</keyword>
<evidence type="ECO:0000256" key="5">
    <source>
        <dbReference type="SAM" id="Coils"/>
    </source>
</evidence>
<sequence>MADSKLENPSIERDKLRCPICLEEVRDPRDLSCFHTFCKSCIQTYISTTAACTGDQSVKTIECPVCRKSTPAPRNDISSEDWASGLPQNKLIVSMSVHLKSSDSKMCTCCQKSSKTVEAKHWCKTCMEAMCEHCKTYHSYFPILQNHKIESLVDVENLKHDIEIDEPCPIHKGKYLEVFCEDHDQLCCSICFATKHRACRKVEAIEDVAAEPNLLCSQLTPTCFIDALKKLEDMQEEYRNKVEKLNTRKQDICACTENKVEEIKALIDKAHDQWMKQFNQKHSDAVGNIEIASDEVKRYAMTVREAKTLLEKVVEHGSPKQIFVTRYKVRHQILEHVDRLRNLKIWDVVDDYIQPDTNFLNQVCKDENFENVRLLESPSSTMEVVEKFASSLTKNKILQRRAIMAQKDWMKIKLEKVSESKLSTYVYFGLFMDDTKILLSIKSPPSLQVYDVTDSTATLVYTYPCPSAPFGLCYSGENMDQVYVSFGTLVEHYQIKMSGTVVIRKIETIQLEGEMRAISRGSSVIFARSNTEKMVYDTKFSVKHKVSCGMVGDQPFLSVSFHSDQQAFTCDGKNLVIEDENNKEVLNYPLSTYNARGLAFDLQDNVFVCMMSNKLRQIKHGGGESQDIDLPGIRKAYNVVLHPTGEKVLVLGYEEKFCVYNVV</sequence>
<keyword evidence="5" id="KW-0175">Coiled coil</keyword>
<dbReference type="Proteomes" id="UP000694844">
    <property type="component" value="Chromosome 8"/>
</dbReference>
<dbReference type="SUPFAM" id="SSF57850">
    <property type="entry name" value="RING/U-box"/>
    <property type="match status" value="1"/>
</dbReference>
<evidence type="ECO:0000259" key="6">
    <source>
        <dbReference type="PROSITE" id="PS50089"/>
    </source>
</evidence>
<dbReference type="InterPro" id="IPR017907">
    <property type="entry name" value="Znf_RING_CS"/>
</dbReference>
<feature type="domain" description="B box-type" evidence="7">
    <location>
        <begin position="102"/>
        <end position="152"/>
    </location>
</feature>
<name>A0A8B8B510_CRAVI</name>
<evidence type="ECO:0000259" key="7">
    <source>
        <dbReference type="PROSITE" id="PS50119"/>
    </source>
</evidence>
<dbReference type="PROSITE" id="PS50089">
    <property type="entry name" value="ZF_RING_2"/>
    <property type="match status" value="1"/>
</dbReference>
<protein>
    <submittedName>
        <fullName evidence="9">Uncharacterized protein LOC111107080</fullName>
    </submittedName>
</protein>
<dbReference type="PROSITE" id="PS50119">
    <property type="entry name" value="ZF_BBOX"/>
    <property type="match status" value="2"/>
</dbReference>
<dbReference type="Gene3D" id="3.30.40.10">
    <property type="entry name" value="Zinc/RING finger domain, C3HC4 (zinc finger)"/>
    <property type="match status" value="1"/>
</dbReference>
<dbReference type="InterPro" id="IPR000315">
    <property type="entry name" value="Znf_B-box"/>
</dbReference>
<accession>A0A8B8B510</accession>
<dbReference type="GO" id="GO:0008270">
    <property type="term" value="F:zinc ion binding"/>
    <property type="evidence" value="ECO:0007669"/>
    <property type="project" value="UniProtKB-KW"/>
</dbReference>
<feature type="coiled-coil region" evidence="5">
    <location>
        <begin position="228"/>
        <end position="273"/>
    </location>
</feature>
<dbReference type="SMART" id="SM00184">
    <property type="entry name" value="RING"/>
    <property type="match status" value="1"/>
</dbReference>
<dbReference type="PROSITE" id="PS00518">
    <property type="entry name" value="ZF_RING_1"/>
    <property type="match status" value="1"/>
</dbReference>
<dbReference type="InterPro" id="IPR001841">
    <property type="entry name" value="Znf_RING"/>
</dbReference>
<dbReference type="InterPro" id="IPR027370">
    <property type="entry name" value="Znf-RING_euk"/>
</dbReference>
<keyword evidence="2 4" id="KW-0863">Zinc-finger</keyword>
<dbReference type="OrthoDB" id="6127031at2759"/>
<organism evidence="8 9">
    <name type="scientific">Crassostrea virginica</name>
    <name type="common">Eastern oyster</name>
    <dbReference type="NCBI Taxonomy" id="6565"/>
    <lineage>
        <taxon>Eukaryota</taxon>
        <taxon>Metazoa</taxon>
        <taxon>Spiralia</taxon>
        <taxon>Lophotrochozoa</taxon>
        <taxon>Mollusca</taxon>
        <taxon>Bivalvia</taxon>
        <taxon>Autobranchia</taxon>
        <taxon>Pteriomorphia</taxon>
        <taxon>Ostreida</taxon>
        <taxon>Ostreoidea</taxon>
        <taxon>Ostreidae</taxon>
        <taxon>Crassostrea</taxon>
    </lineage>
</organism>
<dbReference type="SUPFAM" id="SSF101908">
    <property type="entry name" value="Putative isomerase YbhE"/>
    <property type="match status" value="1"/>
</dbReference>
<dbReference type="KEGG" id="cvn:111107080"/>
<dbReference type="CDD" id="cd19756">
    <property type="entry name" value="Bbox2"/>
    <property type="match status" value="1"/>
</dbReference>
<keyword evidence="8" id="KW-1185">Reference proteome</keyword>
<dbReference type="GeneID" id="111107080"/>
<evidence type="ECO:0000256" key="4">
    <source>
        <dbReference type="PROSITE-ProRule" id="PRU00024"/>
    </source>
</evidence>
<dbReference type="AlphaFoldDB" id="A0A8B8B510"/>
<dbReference type="Gene3D" id="3.30.160.60">
    <property type="entry name" value="Classic Zinc Finger"/>
    <property type="match status" value="1"/>
</dbReference>
<reference evidence="9" key="1">
    <citation type="submission" date="2025-08" db="UniProtKB">
        <authorList>
            <consortium name="RefSeq"/>
        </authorList>
    </citation>
    <scope>IDENTIFICATION</scope>
    <source>
        <tissue evidence="9">Whole sample</tissue>
    </source>
</reference>
<proteinExistence type="predicted"/>
<keyword evidence="1" id="KW-0479">Metal-binding</keyword>
<dbReference type="InterPro" id="IPR011011">
    <property type="entry name" value="Znf_FYVE_PHD"/>
</dbReference>
<dbReference type="PANTHER" id="PTHR25462:SF296">
    <property type="entry name" value="MEIOTIC P26, ISOFORM F"/>
    <property type="match status" value="1"/>
</dbReference>
<dbReference type="GO" id="GO:0061630">
    <property type="term" value="F:ubiquitin protein ligase activity"/>
    <property type="evidence" value="ECO:0007669"/>
    <property type="project" value="TreeGrafter"/>
</dbReference>
<gene>
    <name evidence="9" type="primary">LOC111107080</name>
</gene>
<evidence type="ECO:0000256" key="2">
    <source>
        <dbReference type="ARBA" id="ARBA00022771"/>
    </source>
</evidence>
<evidence type="ECO:0000313" key="9">
    <source>
        <dbReference type="RefSeq" id="XP_022297754.1"/>
    </source>
</evidence>
<evidence type="ECO:0000256" key="3">
    <source>
        <dbReference type="ARBA" id="ARBA00022833"/>
    </source>
</evidence>
<feature type="domain" description="B box-type" evidence="7">
    <location>
        <begin position="168"/>
        <end position="207"/>
    </location>
</feature>
<dbReference type="RefSeq" id="XP_022297754.1">
    <property type="nucleotide sequence ID" value="XM_022442046.1"/>
</dbReference>
<dbReference type="SUPFAM" id="SSF57845">
    <property type="entry name" value="B-box zinc-binding domain"/>
    <property type="match status" value="1"/>
</dbReference>